<gene>
    <name evidence="2" type="ORF">GEV47_10810</name>
</gene>
<sequence>MKKFIVLALTAVSLLVASGASNAWGYYGHGGYYGPRVGVGISIGGPLYVGPGPYYGYGYGYPYPYYPPATVVVQPQEQAYIERSDNVAPAAAAVQYYCPSPAGYYPQIPRCPKGWQKIVPDNNYPPQ</sequence>
<proteinExistence type="predicted"/>
<dbReference type="OrthoDB" id="5397649at2"/>
<comment type="caution">
    <text evidence="2">The sequence shown here is derived from an EMBL/GenBank/DDBJ whole genome shotgun (WGS) entry which is preliminary data.</text>
</comment>
<evidence type="ECO:0000313" key="3">
    <source>
        <dbReference type="Proteomes" id="UP000451565"/>
    </source>
</evidence>
<dbReference type="EMBL" id="WINI01000005">
    <property type="protein sequence ID" value="MQR01167.1"/>
    <property type="molecule type" value="Genomic_DNA"/>
</dbReference>
<reference evidence="2 3" key="1">
    <citation type="submission" date="2019-10" db="EMBL/GenBank/DDBJ databases">
        <title>Glaciimonas soli sp. nov., a psychrophilic bacterium isolated from the forest soil of a high elevation mountain in Taiwan.</title>
        <authorList>
            <person name="Wang L.-T."/>
            <person name="Shieh W.Y."/>
        </authorList>
    </citation>
    <scope>NUCLEOTIDE SEQUENCE [LARGE SCALE GENOMIC DNA]</scope>
    <source>
        <strain evidence="2 3">GS1</strain>
    </source>
</reference>
<keyword evidence="1" id="KW-0732">Signal</keyword>
<evidence type="ECO:0008006" key="4">
    <source>
        <dbReference type="Google" id="ProtNLM"/>
    </source>
</evidence>
<organism evidence="2 3">
    <name type="scientific">Glaciimonas soli</name>
    <dbReference type="NCBI Taxonomy" id="2590999"/>
    <lineage>
        <taxon>Bacteria</taxon>
        <taxon>Pseudomonadati</taxon>
        <taxon>Pseudomonadota</taxon>
        <taxon>Betaproteobacteria</taxon>
        <taxon>Burkholderiales</taxon>
        <taxon>Oxalobacteraceae</taxon>
        <taxon>Glaciimonas</taxon>
    </lineage>
</organism>
<protein>
    <recommendedName>
        <fullName evidence="4">Proline-rich region</fullName>
    </recommendedName>
</protein>
<evidence type="ECO:0000256" key="1">
    <source>
        <dbReference type="SAM" id="SignalP"/>
    </source>
</evidence>
<keyword evidence="3" id="KW-1185">Reference proteome</keyword>
<dbReference type="AlphaFoldDB" id="A0A843YT48"/>
<feature type="signal peptide" evidence="1">
    <location>
        <begin position="1"/>
        <end position="23"/>
    </location>
</feature>
<feature type="chain" id="PRO_5032738187" description="Proline-rich region" evidence="1">
    <location>
        <begin position="24"/>
        <end position="127"/>
    </location>
</feature>
<accession>A0A843YT48</accession>
<dbReference type="RefSeq" id="WP_153234803.1">
    <property type="nucleotide sequence ID" value="NZ_WINI01000005.1"/>
</dbReference>
<evidence type="ECO:0000313" key="2">
    <source>
        <dbReference type="EMBL" id="MQR01167.1"/>
    </source>
</evidence>
<dbReference type="Proteomes" id="UP000451565">
    <property type="component" value="Unassembled WGS sequence"/>
</dbReference>
<name>A0A843YT48_9BURK</name>